<dbReference type="Proteomes" id="UP000694867">
    <property type="component" value="Unplaced"/>
</dbReference>
<dbReference type="Pfam" id="PF03227">
    <property type="entry name" value="GILT"/>
    <property type="match status" value="1"/>
</dbReference>
<feature type="chain" id="PRO_5042533387" evidence="6">
    <location>
        <begin position="32"/>
        <end position="234"/>
    </location>
</feature>
<dbReference type="PANTHER" id="PTHR13234:SF8">
    <property type="entry name" value="GAMMA-INTERFERON-INDUCIBLE LYSOSOMAL THIOL REDUCTASE"/>
    <property type="match status" value="1"/>
</dbReference>
<keyword evidence="7" id="KW-1185">Reference proteome</keyword>
<evidence type="ECO:0000313" key="7">
    <source>
        <dbReference type="Proteomes" id="UP000694867"/>
    </source>
</evidence>
<evidence type="ECO:0000256" key="3">
    <source>
        <dbReference type="ARBA" id="ARBA00022525"/>
    </source>
</evidence>
<dbReference type="GO" id="GO:0016671">
    <property type="term" value="F:oxidoreductase activity, acting on a sulfur group of donors, disulfide as acceptor"/>
    <property type="evidence" value="ECO:0007669"/>
    <property type="project" value="InterPro"/>
</dbReference>
<reference evidence="8" key="1">
    <citation type="submission" date="2025-08" db="UniProtKB">
        <authorList>
            <consortium name="RefSeq"/>
        </authorList>
    </citation>
    <scope>IDENTIFICATION</scope>
</reference>
<dbReference type="KEGG" id="goe:100898403"/>
<evidence type="ECO:0000256" key="4">
    <source>
        <dbReference type="ARBA" id="ARBA00022729"/>
    </source>
</evidence>
<dbReference type="RefSeq" id="XP_003740590.1">
    <property type="nucleotide sequence ID" value="XM_003740542.1"/>
</dbReference>
<evidence type="ECO:0000256" key="6">
    <source>
        <dbReference type="SAM" id="SignalP"/>
    </source>
</evidence>
<dbReference type="InterPro" id="IPR036249">
    <property type="entry name" value="Thioredoxin-like_sf"/>
</dbReference>
<name>A0AAJ6QQH5_9ACAR</name>
<dbReference type="GeneID" id="100898403"/>
<dbReference type="Gene3D" id="3.40.30.10">
    <property type="entry name" value="Glutaredoxin"/>
    <property type="match status" value="1"/>
</dbReference>
<evidence type="ECO:0000256" key="2">
    <source>
        <dbReference type="ARBA" id="ARBA00005679"/>
    </source>
</evidence>
<proteinExistence type="inferred from homology"/>
<feature type="signal peptide" evidence="6">
    <location>
        <begin position="1"/>
        <end position="31"/>
    </location>
</feature>
<sequence length="234" mass="25852">MARRNTIILFVATVLISQLLLLFVALHTEFGCSLSGFCAAPGELSHTALADKTKVEVFYETHCPDSQAIMRNGVQKSLPLLDEVDIELVPYGKADTSGQGGSLSFRCQHGQKECDGNMYHACAIDIHDDKKQVLEFAICSMSYRQKVLENIEQCAKQHGIDYAALKGCFSSQKGKDLLAKMGQKTREGAKIINKTDRLDFVPSTIIDGVPRVYESYPDLRRSVCANAKQKPSQC</sequence>
<comment type="subcellular location">
    <subcellularLocation>
        <location evidence="1">Secreted</location>
    </subcellularLocation>
</comment>
<dbReference type="GO" id="GO:0005576">
    <property type="term" value="C:extracellular region"/>
    <property type="evidence" value="ECO:0007669"/>
    <property type="project" value="UniProtKB-SubCell"/>
</dbReference>
<organism evidence="7 8">
    <name type="scientific">Galendromus occidentalis</name>
    <name type="common">western predatory mite</name>
    <dbReference type="NCBI Taxonomy" id="34638"/>
    <lineage>
        <taxon>Eukaryota</taxon>
        <taxon>Metazoa</taxon>
        <taxon>Ecdysozoa</taxon>
        <taxon>Arthropoda</taxon>
        <taxon>Chelicerata</taxon>
        <taxon>Arachnida</taxon>
        <taxon>Acari</taxon>
        <taxon>Parasitiformes</taxon>
        <taxon>Mesostigmata</taxon>
        <taxon>Gamasina</taxon>
        <taxon>Phytoseioidea</taxon>
        <taxon>Phytoseiidae</taxon>
        <taxon>Typhlodrominae</taxon>
        <taxon>Galendromus</taxon>
    </lineage>
</organism>
<dbReference type="PANTHER" id="PTHR13234">
    <property type="entry name" value="GAMMA-INTERFERON INDUCIBLE LYSOSOMAL THIOL REDUCTASE GILT"/>
    <property type="match status" value="1"/>
</dbReference>
<evidence type="ECO:0000256" key="5">
    <source>
        <dbReference type="ARBA" id="ARBA00023180"/>
    </source>
</evidence>
<keyword evidence="3" id="KW-0964">Secreted</keyword>
<dbReference type="InterPro" id="IPR004911">
    <property type="entry name" value="Interferon-induced_GILT"/>
</dbReference>
<gene>
    <name evidence="8" type="primary">LOC100898403</name>
</gene>
<protein>
    <submittedName>
        <fullName evidence="8">GILT-like protein C02D5.2</fullName>
    </submittedName>
</protein>
<accession>A0AAJ6QQH5</accession>
<keyword evidence="4 6" id="KW-0732">Signal</keyword>
<evidence type="ECO:0000256" key="1">
    <source>
        <dbReference type="ARBA" id="ARBA00004613"/>
    </source>
</evidence>
<comment type="similarity">
    <text evidence="2">Belongs to the GILT family.</text>
</comment>
<dbReference type="SUPFAM" id="SSF52833">
    <property type="entry name" value="Thioredoxin-like"/>
    <property type="match status" value="1"/>
</dbReference>
<dbReference type="AlphaFoldDB" id="A0AAJ6QQH5"/>
<evidence type="ECO:0000313" key="8">
    <source>
        <dbReference type="RefSeq" id="XP_003740590.1"/>
    </source>
</evidence>
<keyword evidence="5" id="KW-0325">Glycoprotein</keyword>